<proteinExistence type="inferred from homology"/>
<comment type="catalytic activity">
    <reaction evidence="8">
        <text>a quinone + NADH + H(+) = a quinol + NAD(+)</text>
        <dbReference type="Rhea" id="RHEA:46160"/>
        <dbReference type="ChEBI" id="CHEBI:15378"/>
        <dbReference type="ChEBI" id="CHEBI:24646"/>
        <dbReference type="ChEBI" id="CHEBI:57540"/>
        <dbReference type="ChEBI" id="CHEBI:57945"/>
        <dbReference type="ChEBI" id="CHEBI:132124"/>
        <dbReference type="EC" id="1.6.5.2"/>
    </reaction>
</comment>
<dbReference type="AlphaFoldDB" id="A0A931CMY0"/>
<dbReference type="InterPro" id="IPR023753">
    <property type="entry name" value="FAD/NAD-binding_dom"/>
</dbReference>
<evidence type="ECO:0000313" key="17">
    <source>
        <dbReference type="EMBL" id="MBG0738364.1"/>
    </source>
</evidence>
<keyword evidence="6" id="KW-0560">Oxidoreductase</keyword>
<dbReference type="Gene3D" id="3.50.50.60">
    <property type="entry name" value="FAD/NAD(P)-binding domain"/>
    <property type="match status" value="2"/>
</dbReference>
<feature type="binding site" evidence="14">
    <location>
        <position position="138"/>
    </location>
    <ligand>
        <name>FAD</name>
        <dbReference type="ChEBI" id="CHEBI:57692"/>
    </ligand>
</feature>
<evidence type="ECO:0000256" key="13">
    <source>
        <dbReference type="ARBA" id="ARBA00079404"/>
    </source>
</evidence>
<keyword evidence="5 14" id="KW-0274">FAD</keyword>
<evidence type="ECO:0000256" key="4">
    <source>
        <dbReference type="ARBA" id="ARBA00022630"/>
    </source>
</evidence>
<comment type="catalytic activity">
    <reaction evidence="9">
        <text>a quinone + NADPH + H(+) = a quinol + NADP(+)</text>
        <dbReference type="Rhea" id="RHEA:46164"/>
        <dbReference type="ChEBI" id="CHEBI:15378"/>
        <dbReference type="ChEBI" id="CHEBI:24646"/>
        <dbReference type="ChEBI" id="CHEBI:57783"/>
        <dbReference type="ChEBI" id="CHEBI:58349"/>
        <dbReference type="ChEBI" id="CHEBI:132124"/>
        <dbReference type="EC" id="1.6.5.2"/>
    </reaction>
</comment>
<evidence type="ECO:0000256" key="14">
    <source>
        <dbReference type="PIRSR" id="PIRSR000350-3"/>
    </source>
</evidence>
<dbReference type="InterPro" id="IPR001100">
    <property type="entry name" value="Pyr_nuc-diS_OxRdtase"/>
</dbReference>
<keyword evidence="4" id="KW-0285">Flavoprotein</keyword>
<evidence type="ECO:0000256" key="10">
    <source>
        <dbReference type="ARBA" id="ARBA00072193"/>
    </source>
</evidence>
<feature type="binding site" evidence="14">
    <location>
        <position position="294"/>
    </location>
    <ligand>
        <name>NAD(+)</name>
        <dbReference type="ChEBI" id="CHEBI:57540"/>
    </ligand>
</feature>
<dbReference type="PIRSF" id="PIRSF000350">
    <property type="entry name" value="Mercury_reductase_MerA"/>
    <property type="match status" value="1"/>
</dbReference>
<evidence type="ECO:0000256" key="7">
    <source>
        <dbReference type="ARBA" id="ARBA00023027"/>
    </source>
</evidence>
<protein>
    <recommendedName>
        <fullName evidence="10">NAD(P)H dehydrogenase (quinone)</fullName>
        <ecNumber evidence="3">1.6.5.2</ecNumber>
    </recommendedName>
    <alternativeName>
        <fullName evidence="13">NAD(P)H quinone reductase</fullName>
    </alternativeName>
    <alternativeName>
        <fullName evidence="11">NAD(P)H: menadione oxidoreductase</fullName>
    </alternativeName>
    <alternativeName>
        <fullName evidence="12">NADH-menadione reductase</fullName>
    </alternativeName>
</protein>
<dbReference type="PANTHER" id="PTHR43014">
    <property type="entry name" value="MERCURIC REDUCTASE"/>
    <property type="match status" value="1"/>
</dbReference>
<dbReference type="EC" id="1.6.5.2" evidence="3"/>
<dbReference type="Pfam" id="PF02852">
    <property type="entry name" value="Pyr_redox_dim"/>
    <property type="match status" value="1"/>
</dbReference>
<dbReference type="GO" id="GO:0050660">
    <property type="term" value="F:flavin adenine dinucleotide binding"/>
    <property type="evidence" value="ECO:0007669"/>
    <property type="project" value="TreeGrafter"/>
</dbReference>
<sequence length="486" mass="49720">MTVTSHNLFSTQSAPSIAILGGGPGGYEAAIVAASLGAQVTIVERAGLGGAAVLTDVVPSKTLIATADAMTRMTDAAALGVRFDVGDGDGDGDGDGVPLMSADLKAVNERVMRLAGKQSADIHAGLERVGVRIILGTGRLLNNNTIEATVGEGAGASTETVTADAILVSVGAHPRELPTAKPDGERILNWTQLYNLQEVPPELIVVGSGVTGAEFASAYNGLGSKVTLISSRDQVLPGEDSDAAQVLEDVFARRGMTVLSRSRAAAVDRTEDGVVVTLSDGREVTGSHCLVCVGSIPNTAGIGLEEAGVALTESGHIKVDGVSRTTASNVYAAGDCTGVFALASVAAMQGRIAVAHLLGDGVRPLKLLQVSSNIFTSPEIASVGVSEADLASGKYQGDVITLSLRTNARAKIRNFKDGFVKIIARKGSGTVIGGVVVAHGASELIFPIALAVTQKLHVDDVASTFTVYPSLSGSISEAARRLHVHM</sequence>
<comment type="subunit">
    <text evidence="2">Homotetramer.</text>
</comment>
<comment type="caution">
    <text evidence="17">The sequence shown here is derived from an EMBL/GenBank/DDBJ whole genome shotgun (WGS) entry which is preliminary data.</text>
</comment>
<dbReference type="SUPFAM" id="SSF55424">
    <property type="entry name" value="FAD/NAD-linked reductases, dimerisation (C-terminal) domain"/>
    <property type="match status" value="1"/>
</dbReference>
<evidence type="ECO:0000256" key="5">
    <source>
        <dbReference type="ARBA" id="ARBA00022827"/>
    </source>
</evidence>
<comment type="cofactor">
    <cofactor evidence="14">
        <name>FAD</name>
        <dbReference type="ChEBI" id="CHEBI:57692"/>
    </cofactor>
    <text evidence="14">Binds 1 FAD per subunit.</text>
</comment>
<dbReference type="NCBIfam" id="NF005883">
    <property type="entry name" value="PRK07845.1"/>
    <property type="match status" value="1"/>
</dbReference>
<evidence type="ECO:0000256" key="1">
    <source>
        <dbReference type="ARBA" id="ARBA00007532"/>
    </source>
</evidence>
<dbReference type="Proteomes" id="UP000655366">
    <property type="component" value="Unassembled WGS sequence"/>
</dbReference>
<feature type="binding site" evidence="14">
    <location>
        <position position="335"/>
    </location>
    <ligand>
        <name>FAD</name>
        <dbReference type="ChEBI" id="CHEBI:57692"/>
    </ligand>
</feature>
<keyword evidence="14" id="KW-0547">Nucleotide-binding</keyword>
<feature type="binding site" evidence="14">
    <location>
        <begin position="207"/>
        <end position="214"/>
    </location>
    <ligand>
        <name>NAD(+)</name>
        <dbReference type="ChEBI" id="CHEBI:57540"/>
    </ligand>
</feature>
<keyword evidence="18" id="KW-1185">Reference proteome</keyword>
<dbReference type="Gene3D" id="3.30.390.30">
    <property type="match status" value="1"/>
</dbReference>
<evidence type="ECO:0000259" key="16">
    <source>
        <dbReference type="Pfam" id="PF07992"/>
    </source>
</evidence>
<dbReference type="PANTHER" id="PTHR43014:SF1">
    <property type="entry name" value="NAD(P)H DEHYDROGENASE (QUINONE)"/>
    <property type="match status" value="1"/>
</dbReference>
<dbReference type="Pfam" id="PF07992">
    <property type="entry name" value="Pyr_redox_2"/>
    <property type="match status" value="1"/>
</dbReference>
<evidence type="ECO:0000256" key="2">
    <source>
        <dbReference type="ARBA" id="ARBA00011881"/>
    </source>
</evidence>
<feature type="domain" description="Pyridine nucleotide-disulphide oxidoreductase dimerisation" evidence="15">
    <location>
        <begin position="371"/>
        <end position="479"/>
    </location>
</feature>
<feature type="domain" description="FAD/NAD(P)-binding" evidence="16">
    <location>
        <begin position="16"/>
        <end position="350"/>
    </location>
</feature>
<dbReference type="GO" id="GO:0003955">
    <property type="term" value="F:NAD(P)H dehydrogenase (quinone) activity"/>
    <property type="evidence" value="ECO:0007669"/>
    <property type="project" value="UniProtKB-EC"/>
</dbReference>
<comment type="similarity">
    <text evidence="1">Belongs to the class-I pyridine nucleotide-disulfide oxidoreductase family.</text>
</comment>
<dbReference type="InterPro" id="IPR016156">
    <property type="entry name" value="FAD/NAD-linked_Rdtase_dimer_sf"/>
</dbReference>
<dbReference type="SUPFAM" id="SSF51905">
    <property type="entry name" value="FAD/NAD(P)-binding domain"/>
    <property type="match status" value="1"/>
</dbReference>
<accession>A0A931CMY0</accession>
<evidence type="ECO:0000256" key="8">
    <source>
        <dbReference type="ARBA" id="ARBA00047678"/>
    </source>
</evidence>
<feature type="binding site" evidence="14">
    <location>
        <position position="61"/>
    </location>
    <ligand>
        <name>FAD</name>
        <dbReference type="ChEBI" id="CHEBI:57692"/>
    </ligand>
</feature>
<dbReference type="PRINTS" id="PR00368">
    <property type="entry name" value="FADPNR"/>
</dbReference>
<evidence type="ECO:0000256" key="11">
    <source>
        <dbReference type="ARBA" id="ARBA00076614"/>
    </source>
</evidence>
<dbReference type="PRINTS" id="PR00411">
    <property type="entry name" value="PNDRDTASEI"/>
</dbReference>
<dbReference type="FunFam" id="3.50.50.60:FF:000054">
    <property type="entry name" value="Flavoprotein disulfide reductase"/>
    <property type="match status" value="1"/>
</dbReference>
<evidence type="ECO:0000256" key="3">
    <source>
        <dbReference type="ARBA" id="ARBA00012648"/>
    </source>
</evidence>
<dbReference type="InterPro" id="IPR004099">
    <property type="entry name" value="Pyr_nucl-diS_OxRdtase_dimer"/>
</dbReference>
<evidence type="ECO:0000259" key="15">
    <source>
        <dbReference type="Pfam" id="PF02852"/>
    </source>
</evidence>
<name>A0A931CMY0_9MICC</name>
<keyword evidence="7 14" id="KW-0520">NAD</keyword>
<evidence type="ECO:0000256" key="6">
    <source>
        <dbReference type="ARBA" id="ARBA00023002"/>
    </source>
</evidence>
<organism evidence="17 18">
    <name type="scientific">Arthrobacter terrae</name>
    <dbReference type="NCBI Taxonomy" id="2935737"/>
    <lineage>
        <taxon>Bacteria</taxon>
        <taxon>Bacillati</taxon>
        <taxon>Actinomycetota</taxon>
        <taxon>Actinomycetes</taxon>
        <taxon>Micrococcales</taxon>
        <taxon>Micrococcaceae</taxon>
        <taxon>Arthrobacter</taxon>
    </lineage>
</organism>
<dbReference type="RefSeq" id="WP_196395307.1">
    <property type="nucleotide sequence ID" value="NZ_JADNYM010000003.1"/>
</dbReference>
<dbReference type="EMBL" id="JADNYM010000003">
    <property type="protein sequence ID" value="MBG0738364.1"/>
    <property type="molecule type" value="Genomic_DNA"/>
</dbReference>
<evidence type="ECO:0000313" key="18">
    <source>
        <dbReference type="Proteomes" id="UP000655366"/>
    </source>
</evidence>
<evidence type="ECO:0000256" key="12">
    <source>
        <dbReference type="ARBA" id="ARBA00077506"/>
    </source>
</evidence>
<dbReference type="InterPro" id="IPR036188">
    <property type="entry name" value="FAD/NAD-bd_sf"/>
</dbReference>
<reference evidence="17 18" key="1">
    <citation type="submission" date="2020-11" db="EMBL/GenBank/DDBJ databases">
        <title>Arthrobacter antarcticus sp. nov., isolated from Antarctic Soil.</title>
        <authorList>
            <person name="Li J."/>
        </authorList>
    </citation>
    <scope>NUCLEOTIDE SEQUENCE [LARGE SCALE GENOMIC DNA]</scope>
    <source>
        <strain evidence="17 18">Z1-20</strain>
    </source>
</reference>
<gene>
    <name evidence="17" type="ORF">IV500_02820</name>
</gene>
<evidence type="ECO:0000256" key="9">
    <source>
        <dbReference type="ARBA" id="ARBA00048983"/>
    </source>
</evidence>